<keyword evidence="2" id="KW-0812">Transmembrane</keyword>
<feature type="region of interest" description="Disordered" evidence="1">
    <location>
        <begin position="49"/>
        <end position="75"/>
    </location>
</feature>
<evidence type="ECO:0000313" key="4">
    <source>
        <dbReference type="Proteomes" id="UP000001116"/>
    </source>
</evidence>
<feature type="region of interest" description="Disordered" evidence="1">
    <location>
        <begin position="1"/>
        <end position="37"/>
    </location>
</feature>
<feature type="transmembrane region" description="Helical" evidence="2">
    <location>
        <begin position="175"/>
        <end position="193"/>
    </location>
</feature>
<feature type="transmembrane region" description="Helical" evidence="2">
    <location>
        <begin position="233"/>
        <end position="251"/>
    </location>
</feature>
<protein>
    <submittedName>
        <fullName evidence="3">Uncharacterized protein</fullName>
    </submittedName>
</protein>
<dbReference type="KEGG" id="kra:Krad_2603"/>
<evidence type="ECO:0000256" key="1">
    <source>
        <dbReference type="SAM" id="MobiDB-lite"/>
    </source>
</evidence>
<dbReference type="eggNOG" id="ENOG50345N0">
    <property type="taxonomic scope" value="Bacteria"/>
</dbReference>
<name>A6WB87_KINRD</name>
<feature type="transmembrane region" description="Helical" evidence="2">
    <location>
        <begin position="200"/>
        <end position="221"/>
    </location>
</feature>
<gene>
    <name evidence="3" type="ordered locus">Krad_2603</name>
</gene>
<dbReference type="Proteomes" id="UP000001116">
    <property type="component" value="Chromosome"/>
</dbReference>
<keyword evidence="2" id="KW-0472">Membrane</keyword>
<feature type="compositionally biased region" description="Polar residues" evidence="1">
    <location>
        <begin position="61"/>
        <end position="72"/>
    </location>
</feature>
<organism evidence="3 4">
    <name type="scientific">Kineococcus radiotolerans (strain ATCC BAA-149 / DSM 14245 / SRS30216)</name>
    <dbReference type="NCBI Taxonomy" id="266940"/>
    <lineage>
        <taxon>Bacteria</taxon>
        <taxon>Bacillati</taxon>
        <taxon>Actinomycetota</taxon>
        <taxon>Actinomycetes</taxon>
        <taxon>Kineosporiales</taxon>
        <taxon>Kineosporiaceae</taxon>
        <taxon>Kineococcus</taxon>
    </lineage>
</organism>
<sequence>MCRGGVDVPRCRSGGPPPGSPSPLQHQQSVDRAVQDAEPHRLTGAECARAGHQTHHERITRQITSPPQSVQAPDSAGGVVAEVEVLPSPRARGICTTTTTGNQFGGARPTERRRGEVNGMTAAPNDAVPGQRSVLADRVSRVVTSFNAFLTLIALGYGIYTMFQATPEDLIVNAWRTFGFLVFFSLWVLVTVWPRQVPGAWELIFVHKVAITVFALTLGNVPGARETALVDGWLVLSGVLAYVLCRGWSAWRPLSRGRADAGNPVGSRA</sequence>
<evidence type="ECO:0000256" key="2">
    <source>
        <dbReference type="SAM" id="Phobius"/>
    </source>
</evidence>
<dbReference type="STRING" id="266940.Krad_2603"/>
<dbReference type="HOGENOM" id="CLU_1033579_0_0_11"/>
<evidence type="ECO:0000313" key="3">
    <source>
        <dbReference type="EMBL" id="ABS04076.1"/>
    </source>
</evidence>
<proteinExistence type="predicted"/>
<feature type="region of interest" description="Disordered" evidence="1">
    <location>
        <begin position="92"/>
        <end position="113"/>
    </location>
</feature>
<keyword evidence="2" id="KW-1133">Transmembrane helix</keyword>
<keyword evidence="4" id="KW-1185">Reference proteome</keyword>
<feature type="transmembrane region" description="Helical" evidence="2">
    <location>
        <begin position="142"/>
        <end position="163"/>
    </location>
</feature>
<accession>A6WB87</accession>
<dbReference type="AlphaFoldDB" id="A6WB87"/>
<reference evidence="4" key="1">
    <citation type="journal article" date="2008" name="PLoS ONE">
        <title>Survival in nuclear waste, extreme resistance, and potential applications gleaned from the genome sequence of Kineococcus radiotolerans SRS30216.</title>
        <authorList>
            <person name="Bagwell C.E."/>
            <person name="Bhat S."/>
            <person name="Hawkins G.M."/>
            <person name="Smith B.W."/>
            <person name="Biswas T."/>
            <person name="Hoover T.R."/>
            <person name="Saunders E."/>
            <person name="Han C.S."/>
            <person name="Tsodikov O.V."/>
            <person name="Shimkets L.J."/>
        </authorList>
    </citation>
    <scope>NUCLEOTIDE SEQUENCE [LARGE SCALE GENOMIC DNA]</scope>
    <source>
        <strain evidence="4">ATCC BAA-149 / DSM 14245 / SRS30216</strain>
    </source>
</reference>
<dbReference type="EMBL" id="CP000750">
    <property type="protein sequence ID" value="ABS04076.1"/>
    <property type="molecule type" value="Genomic_DNA"/>
</dbReference>